<name>A0A2W1LI02_9BACL</name>
<evidence type="ECO:0000256" key="2">
    <source>
        <dbReference type="RuleBase" id="RU003749"/>
    </source>
</evidence>
<dbReference type="PROSITE" id="PS50801">
    <property type="entry name" value="STAS"/>
    <property type="match status" value="1"/>
</dbReference>
<dbReference type="PANTHER" id="PTHR33495">
    <property type="entry name" value="ANTI-SIGMA FACTOR ANTAGONIST TM_1081-RELATED-RELATED"/>
    <property type="match status" value="1"/>
</dbReference>
<accession>A0A2W1LI02</accession>
<reference evidence="4 5" key="1">
    <citation type="submission" date="2018-06" db="EMBL/GenBank/DDBJ databases">
        <title>Paenibacillus imtechensis sp. nov.</title>
        <authorList>
            <person name="Pinnaka A.K."/>
            <person name="Singh H."/>
            <person name="Kaur M."/>
        </authorList>
    </citation>
    <scope>NUCLEOTIDE SEQUENCE [LARGE SCALE GENOMIC DNA]</scope>
    <source>
        <strain evidence="4 5">SMB1</strain>
    </source>
</reference>
<dbReference type="Pfam" id="PF01740">
    <property type="entry name" value="STAS"/>
    <property type="match status" value="1"/>
</dbReference>
<dbReference type="InterPro" id="IPR002645">
    <property type="entry name" value="STAS_dom"/>
</dbReference>
<dbReference type="EMBL" id="QKRB01000010">
    <property type="protein sequence ID" value="PZD97640.1"/>
    <property type="molecule type" value="Genomic_DNA"/>
</dbReference>
<dbReference type="Proteomes" id="UP000249522">
    <property type="component" value="Unassembled WGS sequence"/>
</dbReference>
<protein>
    <recommendedName>
        <fullName evidence="2">Anti-sigma factor antagonist</fullName>
    </recommendedName>
</protein>
<evidence type="ECO:0000313" key="5">
    <source>
        <dbReference type="Proteomes" id="UP000249522"/>
    </source>
</evidence>
<evidence type="ECO:0000313" key="4">
    <source>
        <dbReference type="EMBL" id="PZD97640.1"/>
    </source>
</evidence>
<dbReference type="OrthoDB" id="9794628at2"/>
<dbReference type="NCBIfam" id="TIGR00377">
    <property type="entry name" value="ant_ant_sig"/>
    <property type="match status" value="1"/>
</dbReference>
<comment type="similarity">
    <text evidence="1 2">Belongs to the anti-sigma-factor antagonist family.</text>
</comment>
<dbReference type="CDD" id="cd07043">
    <property type="entry name" value="STAS_anti-anti-sigma_factors"/>
    <property type="match status" value="1"/>
</dbReference>
<sequence length="103" mass="11520">MLEIDYSTNAPERTIKVSAAGRMYAEQAADFRRLMLEKLDAGLIYIELDLSRLTYMDSAGLGVLISLNKKVAGVDGSLRLTGLTGEIKNLFELTRLHQVFEIR</sequence>
<keyword evidence="5" id="KW-1185">Reference proteome</keyword>
<organism evidence="4 5">
    <name type="scientific">Paenibacillus sambharensis</name>
    <dbReference type="NCBI Taxonomy" id="1803190"/>
    <lineage>
        <taxon>Bacteria</taxon>
        <taxon>Bacillati</taxon>
        <taxon>Bacillota</taxon>
        <taxon>Bacilli</taxon>
        <taxon>Bacillales</taxon>
        <taxon>Paenibacillaceae</taxon>
        <taxon>Paenibacillus</taxon>
    </lineage>
</organism>
<dbReference type="InterPro" id="IPR003658">
    <property type="entry name" value="Anti-sigma_ant"/>
</dbReference>
<evidence type="ECO:0000259" key="3">
    <source>
        <dbReference type="PROSITE" id="PS50801"/>
    </source>
</evidence>
<dbReference type="GO" id="GO:0043856">
    <property type="term" value="F:anti-sigma factor antagonist activity"/>
    <property type="evidence" value="ECO:0007669"/>
    <property type="project" value="InterPro"/>
</dbReference>
<dbReference type="SUPFAM" id="SSF52091">
    <property type="entry name" value="SpoIIaa-like"/>
    <property type="match status" value="1"/>
</dbReference>
<dbReference type="InterPro" id="IPR036513">
    <property type="entry name" value="STAS_dom_sf"/>
</dbReference>
<evidence type="ECO:0000256" key="1">
    <source>
        <dbReference type="ARBA" id="ARBA00009013"/>
    </source>
</evidence>
<dbReference type="AlphaFoldDB" id="A0A2W1LI02"/>
<feature type="domain" description="STAS" evidence="3">
    <location>
        <begin position="4"/>
        <end position="103"/>
    </location>
</feature>
<dbReference type="Gene3D" id="3.30.750.24">
    <property type="entry name" value="STAS domain"/>
    <property type="match status" value="1"/>
</dbReference>
<proteinExistence type="inferred from homology"/>
<comment type="caution">
    <text evidence="4">The sequence shown here is derived from an EMBL/GenBank/DDBJ whole genome shotgun (WGS) entry which is preliminary data.</text>
</comment>
<dbReference type="RefSeq" id="WP_111145001.1">
    <property type="nucleotide sequence ID" value="NZ_QKRB01000010.1"/>
</dbReference>
<gene>
    <name evidence="4" type="ORF">DNH61_01865</name>
</gene>